<gene>
    <name evidence="1" type="ORF">MICPUCDRAFT_50980</name>
</gene>
<evidence type="ECO:0000313" key="2">
    <source>
        <dbReference type="Proteomes" id="UP000001876"/>
    </source>
</evidence>
<keyword evidence="2" id="KW-1185">Reference proteome</keyword>
<organism evidence="2">
    <name type="scientific">Micromonas pusilla (strain CCMP1545)</name>
    <name type="common">Picoplanktonic green alga</name>
    <dbReference type="NCBI Taxonomy" id="564608"/>
    <lineage>
        <taxon>Eukaryota</taxon>
        <taxon>Viridiplantae</taxon>
        <taxon>Chlorophyta</taxon>
        <taxon>Mamiellophyceae</taxon>
        <taxon>Mamiellales</taxon>
        <taxon>Mamiellaceae</taxon>
        <taxon>Micromonas</taxon>
    </lineage>
</organism>
<protein>
    <submittedName>
        <fullName evidence="1">Predicted protein</fullName>
    </submittedName>
</protein>
<dbReference type="AlphaFoldDB" id="C1N0D4"/>
<dbReference type="Proteomes" id="UP000001876">
    <property type="component" value="Unassembled WGS sequence"/>
</dbReference>
<dbReference type="KEGG" id="mpp:MICPUCDRAFT_50980"/>
<dbReference type="GeneID" id="9686816"/>
<name>C1N0D4_MICPC</name>
<proteinExistence type="predicted"/>
<evidence type="ECO:0000313" key="1">
    <source>
        <dbReference type="EMBL" id="EEH54244.1"/>
    </source>
</evidence>
<dbReference type="EMBL" id="GG663744">
    <property type="protein sequence ID" value="EEH54244.1"/>
    <property type="molecule type" value="Genomic_DNA"/>
</dbReference>
<reference evidence="1 2" key="1">
    <citation type="journal article" date="2009" name="Science">
        <title>Green evolution and dynamic adaptations revealed by genomes of the marine picoeukaryotes Micromonas.</title>
        <authorList>
            <person name="Worden A.Z."/>
            <person name="Lee J.H."/>
            <person name="Mock T."/>
            <person name="Rouze P."/>
            <person name="Simmons M.P."/>
            <person name="Aerts A.L."/>
            <person name="Allen A.E."/>
            <person name="Cuvelier M.L."/>
            <person name="Derelle E."/>
            <person name="Everett M.V."/>
            <person name="Foulon E."/>
            <person name="Grimwood J."/>
            <person name="Gundlach H."/>
            <person name="Henrissat B."/>
            <person name="Napoli C."/>
            <person name="McDonald S.M."/>
            <person name="Parker M.S."/>
            <person name="Rombauts S."/>
            <person name="Salamov A."/>
            <person name="Von Dassow P."/>
            <person name="Badger J.H."/>
            <person name="Coutinho P.M."/>
            <person name="Demir E."/>
            <person name="Dubchak I."/>
            <person name="Gentemann C."/>
            <person name="Eikrem W."/>
            <person name="Gready J.E."/>
            <person name="John U."/>
            <person name="Lanier W."/>
            <person name="Lindquist E.A."/>
            <person name="Lucas S."/>
            <person name="Mayer K.F."/>
            <person name="Moreau H."/>
            <person name="Not F."/>
            <person name="Otillar R."/>
            <person name="Panaud O."/>
            <person name="Pangilinan J."/>
            <person name="Paulsen I."/>
            <person name="Piegu B."/>
            <person name="Poliakov A."/>
            <person name="Robbens S."/>
            <person name="Schmutz J."/>
            <person name="Toulza E."/>
            <person name="Wyss T."/>
            <person name="Zelensky A."/>
            <person name="Zhou K."/>
            <person name="Armbrust E.V."/>
            <person name="Bhattacharya D."/>
            <person name="Goodenough U.W."/>
            <person name="Van de Peer Y."/>
            <person name="Grigoriev I.V."/>
        </authorList>
    </citation>
    <scope>NUCLEOTIDE SEQUENCE [LARGE SCALE GENOMIC DNA]</scope>
    <source>
        <strain evidence="1 2">CCMP1545</strain>
    </source>
</reference>
<sequence length="100" mass="11529">MSGARNVVDIVNFVNNIPLITRIEPRTGDTLLKVPASTFVLKMIEKCVMVFAARKYRCVRFFHNRVLSESMFNLLAAREGEHFSECADRKHSSRTRLRIT</sequence>
<dbReference type="RefSeq" id="XP_003061614.1">
    <property type="nucleotide sequence ID" value="XM_003061568.1"/>
</dbReference>
<accession>C1N0D4</accession>